<accession>A0AAE1B5A6</accession>
<gene>
    <name evidence="2" type="ORF">RRG08_015089</name>
</gene>
<keyword evidence="3" id="KW-1185">Reference proteome</keyword>
<reference evidence="2" key="1">
    <citation type="journal article" date="2023" name="G3 (Bethesda)">
        <title>A reference genome for the long-term kleptoplast-retaining sea slug Elysia crispata morphotype clarki.</title>
        <authorList>
            <person name="Eastman K.E."/>
            <person name="Pendleton A.L."/>
            <person name="Shaikh M.A."/>
            <person name="Suttiyut T."/>
            <person name="Ogas R."/>
            <person name="Tomko P."/>
            <person name="Gavelis G."/>
            <person name="Widhalm J.R."/>
            <person name="Wisecaver J.H."/>
        </authorList>
    </citation>
    <scope>NUCLEOTIDE SEQUENCE</scope>
    <source>
        <strain evidence="2">ECLA1</strain>
    </source>
</reference>
<dbReference type="EMBL" id="JAWDGP010000502">
    <property type="protein sequence ID" value="KAK3800124.1"/>
    <property type="molecule type" value="Genomic_DNA"/>
</dbReference>
<protein>
    <submittedName>
        <fullName evidence="2">Uncharacterized protein</fullName>
    </submittedName>
</protein>
<comment type="caution">
    <text evidence="2">The sequence shown here is derived from an EMBL/GenBank/DDBJ whole genome shotgun (WGS) entry which is preliminary data.</text>
</comment>
<name>A0AAE1B5A6_9GAST</name>
<sequence>MQTTPRAVLLRTEVSVEEEVEEKPFGCRKPAVSVCSTDEPLTSRMEYISSGSQYPPSSPLGPPAARPVTCRMT</sequence>
<dbReference type="Proteomes" id="UP001283361">
    <property type="component" value="Unassembled WGS sequence"/>
</dbReference>
<dbReference type="AlphaFoldDB" id="A0AAE1B5A6"/>
<feature type="region of interest" description="Disordered" evidence="1">
    <location>
        <begin position="49"/>
        <end position="73"/>
    </location>
</feature>
<organism evidence="2 3">
    <name type="scientific">Elysia crispata</name>
    <name type="common">lettuce slug</name>
    <dbReference type="NCBI Taxonomy" id="231223"/>
    <lineage>
        <taxon>Eukaryota</taxon>
        <taxon>Metazoa</taxon>
        <taxon>Spiralia</taxon>
        <taxon>Lophotrochozoa</taxon>
        <taxon>Mollusca</taxon>
        <taxon>Gastropoda</taxon>
        <taxon>Heterobranchia</taxon>
        <taxon>Euthyneura</taxon>
        <taxon>Panpulmonata</taxon>
        <taxon>Sacoglossa</taxon>
        <taxon>Placobranchoidea</taxon>
        <taxon>Plakobranchidae</taxon>
        <taxon>Elysia</taxon>
    </lineage>
</organism>
<evidence type="ECO:0000313" key="3">
    <source>
        <dbReference type="Proteomes" id="UP001283361"/>
    </source>
</evidence>
<evidence type="ECO:0000313" key="2">
    <source>
        <dbReference type="EMBL" id="KAK3800124.1"/>
    </source>
</evidence>
<proteinExistence type="predicted"/>
<feature type="compositionally biased region" description="Pro residues" evidence="1">
    <location>
        <begin position="56"/>
        <end position="65"/>
    </location>
</feature>
<evidence type="ECO:0000256" key="1">
    <source>
        <dbReference type="SAM" id="MobiDB-lite"/>
    </source>
</evidence>